<reference evidence="1 2" key="1">
    <citation type="journal article" date="2013" name="Int. J. Syst. Evol. Microbiol.">
        <title>Kordia antarctica sp. nov., isolated from Antarctic seawater.</title>
        <authorList>
            <person name="Baek K."/>
            <person name="Choi A."/>
            <person name="Kang I."/>
            <person name="Lee K."/>
            <person name="Cho J.C."/>
        </authorList>
    </citation>
    <scope>NUCLEOTIDE SEQUENCE [LARGE SCALE GENOMIC DNA]</scope>
    <source>
        <strain evidence="1 2">IMCC3317</strain>
    </source>
</reference>
<dbReference type="KEGG" id="kan:IMCC3317_18270"/>
<protein>
    <recommendedName>
        <fullName evidence="3">RiboL-PSP-HEPN domain-containing protein</fullName>
    </recommendedName>
</protein>
<evidence type="ECO:0000313" key="1">
    <source>
        <dbReference type="EMBL" id="QHI36464.1"/>
    </source>
</evidence>
<name>A0A7L4ZKL3_9FLAO</name>
<evidence type="ECO:0000313" key="2">
    <source>
        <dbReference type="Proteomes" id="UP000464657"/>
    </source>
</evidence>
<keyword evidence="2" id="KW-1185">Reference proteome</keyword>
<proteinExistence type="predicted"/>
<dbReference type="RefSeq" id="WP_160129167.1">
    <property type="nucleotide sequence ID" value="NZ_CP019288.1"/>
</dbReference>
<dbReference type="EMBL" id="CP019288">
    <property type="protein sequence ID" value="QHI36464.1"/>
    <property type="molecule type" value="Genomic_DNA"/>
</dbReference>
<sequence length="256" mass="30115">MNIRRSNAFLILKEHSQSTLNFSVLVCTAVPQLEYAFQQNDTDSSTHLVENSEFRNSTIPYSTEKENLDKYKTVLGANILLSNFSFFESYFFSLIDEIIEFHGGKEEYLAFIETKVAQNGNLELEDKKNLHRLRKEYVKKDKDRYIKFTNIIKDKPIVWPSQKLALYGLKQMIKNKNRWKSADIPNLITDLLTYNLSTEHKDKFHSYRDDRNKIAHGKTLSYSLDKALKGNEFLYNLAKEIDKHVITNYMIIEKHR</sequence>
<organism evidence="1 2">
    <name type="scientific">Kordia antarctica</name>
    <dbReference type="NCBI Taxonomy" id="1218801"/>
    <lineage>
        <taxon>Bacteria</taxon>
        <taxon>Pseudomonadati</taxon>
        <taxon>Bacteroidota</taxon>
        <taxon>Flavobacteriia</taxon>
        <taxon>Flavobacteriales</taxon>
        <taxon>Flavobacteriaceae</taxon>
        <taxon>Kordia</taxon>
    </lineage>
</organism>
<evidence type="ECO:0008006" key="3">
    <source>
        <dbReference type="Google" id="ProtNLM"/>
    </source>
</evidence>
<gene>
    <name evidence="1" type="ORF">IMCC3317_18270</name>
</gene>
<accession>A0A7L4ZKL3</accession>
<dbReference type="OrthoDB" id="1425281at2"/>
<dbReference type="AlphaFoldDB" id="A0A7L4ZKL3"/>
<dbReference type="Proteomes" id="UP000464657">
    <property type="component" value="Chromosome"/>
</dbReference>